<dbReference type="OrthoDB" id="9787654at2"/>
<dbReference type="AlphaFoldDB" id="A0A7Z2JI75"/>
<dbReference type="InterPro" id="IPR052358">
    <property type="entry name" value="Aro_Compnd_Degr_Hydrolases"/>
</dbReference>
<name>A0A7Z2JI75_9BURK</name>
<dbReference type="PANTHER" id="PTHR35563">
    <property type="entry name" value="BARREL METAL-DEPENDENT HYDROLASE, PUTATIVE (AFU_ORTHOLOGUE AFUA_1G16240)-RELATED"/>
    <property type="match status" value="1"/>
</dbReference>
<dbReference type="Gene3D" id="3.20.20.140">
    <property type="entry name" value="Metal-dependent hydrolases"/>
    <property type="match status" value="1"/>
</dbReference>
<dbReference type="KEGG" id="pacs:FAZ98_33245"/>
<gene>
    <name evidence="2" type="ORF">FAZ98_33245</name>
</gene>
<dbReference type="PANTHER" id="PTHR35563:SF2">
    <property type="entry name" value="BARREL METAL-DEPENDENT HYDROLASE, PUTATIVE (AFU_ORTHOLOGUE AFUA_1G16240)-RELATED"/>
    <property type="match status" value="1"/>
</dbReference>
<dbReference type="EMBL" id="CP046916">
    <property type="protein sequence ID" value="QGZ66622.1"/>
    <property type="molecule type" value="Genomic_DNA"/>
</dbReference>
<evidence type="ECO:0000313" key="3">
    <source>
        <dbReference type="Proteomes" id="UP000433577"/>
    </source>
</evidence>
<protein>
    <submittedName>
        <fullName evidence="2">Amidohydrolase family protein</fullName>
    </submittedName>
</protein>
<dbReference type="InterPro" id="IPR006680">
    <property type="entry name" value="Amidohydro-rel"/>
</dbReference>
<keyword evidence="3" id="KW-1185">Reference proteome</keyword>
<feature type="domain" description="Amidohydrolase-related" evidence="1">
    <location>
        <begin position="32"/>
        <end position="295"/>
    </location>
</feature>
<evidence type="ECO:0000313" key="2">
    <source>
        <dbReference type="EMBL" id="QGZ66622.1"/>
    </source>
</evidence>
<accession>A0A7Z2JI75</accession>
<evidence type="ECO:0000259" key="1">
    <source>
        <dbReference type="Pfam" id="PF04909"/>
    </source>
</evidence>
<reference evidence="2 3" key="1">
    <citation type="submission" date="2019-12" db="EMBL/GenBank/DDBJ databases">
        <title>Paraburkholderia acidiphila 7Q-K02 sp. nov and Paraburkholderia acidisoli DHF22 sp. nov., two strains isolated from forest soil.</title>
        <authorList>
            <person name="Gao Z."/>
            <person name="Qiu L."/>
        </authorList>
    </citation>
    <scope>NUCLEOTIDE SEQUENCE [LARGE SCALE GENOMIC DNA]</scope>
    <source>
        <strain evidence="2 3">DHF22</strain>
    </source>
</reference>
<dbReference type="SUPFAM" id="SSF51556">
    <property type="entry name" value="Metallo-dependent hydrolases"/>
    <property type="match status" value="1"/>
</dbReference>
<dbReference type="Pfam" id="PF04909">
    <property type="entry name" value="Amidohydro_2"/>
    <property type="match status" value="1"/>
</dbReference>
<proteinExistence type="predicted"/>
<sequence>MRAPDHLETATVNHDENTTLRRPAFALPRGACDTHCHVLGPVDRFPYAQARHYTPHDSDKQVLSAMHARLGVERTVIVQATVYGTDNRIVLDAIADDPQARRGVALIDDTTTDAELEALHAGGMRAARFGFVPRLWTPPEPATLLRLAARIAPLGWHLLLHLDATSLDALQPTLDALPVPFVIDHMGRIDVALGVRQAGFVQLREWARREHCWVKVSALDRLSAMGAPFIDTAPYVRALLDIAPGRVLWGTDFPHPNPRHLVHDDADLVDVLPLCGDTQALHRLLVANPARLYGFD</sequence>
<organism evidence="2 3">
    <name type="scientific">Paraburkholderia acidisoli</name>
    <dbReference type="NCBI Taxonomy" id="2571748"/>
    <lineage>
        <taxon>Bacteria</taxon>
        <taxon>Pseudomonadati</taxon>
        <taxon>Pseudomonadota</taxon>
        <taxon>Betaproteobacteria</taxon>
        <taxon>Burkholderiales</taxon>
        <taxon>Burkholderiaceae</taxon>
        <taxon>Paraburkholderia</taxon>
    </lineage>
</organism>
<dbReference type="Proteomes" id="UP000433577">
    <property type="component" value="Chromosome 4"/>
</dbReference>
<dbReference type="InterPro" id="IPR032466">
    <property type="entry name" value="Metal_Hydrolase"/>
</dbReference>
<dbReference type="GO" id="GO:0016787">
    <property type="term" value="F:hydrolase activity"/>
    <property type="evidence" value="ECO:0007669"/>
    <property type="project" value="UniProtKB-KW"/>
</dbReference>
<keyword evidence="2" id="KW-0378">Hydrolase</keyword>